<feature type="transmembrane region" description="Helical" evidence="6">
    <location>
        <begin position="12"/>
        <end position="32"/>
    </location>
</feature>
<evidence type="ECO:0000256" key="4">
    <source>
        <dbReference type="PROSITE-ProRule" id="PRU00284"/>
    </source>
</evidence>
<gene>
    <name evidence="8" type="ORF">JCM19235_1413</name>
</gene>
<organism evidence="8 9">
    <name type="scientific">Vibrio maritimus</name>
    <dbReference type="NCBI Taxonomy" id="990268"/>
    <lineage>
        <taxon>Bacteria</taxon>
        <taxon>Pseudomonadati</taxon>
        <taxon>Pseudomonadota</taxon>
        <taxon>Gammaproteobacteria</taxon>
        <taxon>Vibrionales</taxon>
        <taxon>Vibrionaceae</taxon>
        <taxon>Vibrio</taxon>
    </lineage>
</organism>
<dbReference type="GO" id="GO:0016020">
    <property type="term" value="C:membrane"/>
    <property type="evidence" value="ECO:0007669"/>
    <property type="project" value="UniProtKB-SubCell"/>
</dbReference>
<dbReference type="AlphaFoldDB" id="A0A090S217"/>
<evidence type="ECO:0000256" key="3">
    <source>
        <dbReference type="ARBA" id="ARBA00029447"/>
    </source>
</evidence>
<dbReference type="GO" id="GO:0006935">
    <property type="term" value="P:chemotaxis"/>
    <property type="evidence" value="ECO:0007669"/>
    <property type="project" value="UniProtKB-ARBA"/>
</dbReference>
<dbReference type="PANTHER" id="PTHR32089:SF120">
    <property type="entry name" value="METHYL-ACCEPTING CHEMOTAXIS PROTEIN TLPQ"/>
    <property type="match status" value="1"/>
</dbReference>
<dbReference type="OrthoDB" id="9795078at2"/>
<comment type="similarity">
    <text evidence="3">Belongs to the methyl-accepting chemotaxis (MCP) protein family.</text>
</comment>
<dbReference type="PROSITE" id="PS50111">
    <property type="entry name" value="CHEMOTAXIS_TRANSDUC_2"/>
    <property type="match status" value="1"/>
</dbReference>
<sequence length="543" mass="58720">MLNRIKAVRHKLLLISIASIVAMSVISMISYLSTQNYNRSFAHYQQIASTNVSIAQIESNLLTARINALTFQDTQDIQYVRNANALLNTSIKLANSNLTKASDNEDKALFESILSDIQAYKRNLEQFAELHLTVDKDAAAVETAQGSWKAMRSLGFAVATDIAALRENAVENQLTVKSQVAEVGEQSLITLLIAWLVAIPIIFLLTRVIGNSISKPIEVAKQKISSMSSGYFTDTTTEIVAQDEVSQMCIELAKMETKIYHVVKEVSYCGQQLAAASEQLSTVNRNVLNNAQEQQLETDQVATAVNEMSAAITEVAQNANNASTEADVATSSATAGSGVMSETITKVSGLADQMGHLGHEISTKTGTDEVADIMEVIDNIAQQTNLLALNAAIEAARAGEQGRGFAVVADEVRQLAQQTQEAVEQIENKINTLQRNTSNVVDSINASQTMLNDTVDQADSASHAFSQIADSIELTNALNSQIAVATEEQSTTAEMINQSITSVRDQVEETLQTIKESGEAADSLSEMSIKLAQEVQFFNLQAS</sequence>
<comment type="subcellular location">
    <subcellularLocation>
        <location evidence="1">Membrane</location>
    </subcellularLocation>
</comment>
<dbReference type="GO" id="GO:0007165">
    <property type="term" value="P:signal transduction"/>
    <property type="evidence" value="ECO:0007669"/>
    <property type="project" value="UniProtKB-KW"/>
</dbReference>
<feature type="domain" description="Methyl-accepting transducer" evidence="7">
    <location>
        <begin position="269"/>
        <end position="504"/>
    </location>
</feature>
<dbReference type="EMBL" id="BBMR01000009">
    <property type="protein sequence ID" value="GAL21591.1"/>
    <property type="molecule type" value="Genomic_DNA"/>
</dbReference>
<keyword evidence="6" id="KW-1133">Transmembrane helix</keyword>
<reference evidence="8 9" key="1">
    <citation type="submission" date="2014-09" db="EMBL/GenBank/DDBJ databases">
        <title>Vibrio maritimus JCM 19235. (C45) whole genome shotgun sequence.</title>
        <authorList>
            <person name="Sawabe T."/>
            <person name="Meirelles P."/>
            <person name="Nakanishi M."/>
            <person name="Sayaka M."/>
            <person name="Hattori M."/>
            <person name="Ohkuma M."/>
        </authorList>
    </citation>
    <scope>NUCLEOTIDE SEQUENCE [LARGE SCALE GENOMIC DNA]</scope>
    <source>
        <strain evidence="9">JCM19235</strain>
    </source>
</reference>
<dbReference type="PANTHER" id="PTHR32089">
    <property type="entry name" value="METHYL-ACCEPTING CHEMOTAXIS PROTEIN MCPB"/>
    <property type="match status" value="1"/>
</dbReference>
<evidence type="ECO:0000256" key="5">
    <source>
        <dbReference type="SAM" id="Coils"/>
    </source>
</evidence>
<dbReference type="Gene3D" id="1.10.287.950">
    <property type="entry name" value="Methyl-accepting chemotaxis protein"/>
    <property type="match status" value="1"/>
</dbReference>
<dbReference type="InterPro" id="IPR024478">
    <property type="entry name" value="HlyB_4HB_MCP"/>
</dbReference>
<proteinExistence type="inferred from homology"/>
<evidence type="ECO:0000313" key="9">
    <source>
        <dbReference type="Proteomes" id="UP000029228"/>
    </source>
</evidence>
<name>A0A090S217_9VIBR</name>
<comment type="caution">
    <text evidence="8">The sequence shown here is derived from an EMBL/GenBank/DDBJ whole genome shotgun (WGS) entry which is preliminary data.</text>
</comment>
<dbReference type="Pfam" id="PF00015">
    <property type="entry name" value="MCPsignal"/>
    <property type="match status" value="1"/>
</dbReference>
<keyword evidence="5" id="KW-0175">Coiled coil</keyword>
<dbReference type="Pfam" id="PF12729">
    <property type="entry name" value="4HB_MCP_1"/>
    <property type="match status" value="1"/>
</dbReference>
<feature type="coiled-coil region" evidence="5">
    <location>
        <begin position="409"/>
        <end position="436"/>
    </location>
</feature>
<keyword evidence="9" id="KW-1185">Reference proteome</keyword>
<keyword evidence="6" id="KW-0472">Membrane</keyword>
<keyword evidence="2 4" id="KW-0807">Transducer</keyword>
<dbReference type="Proteomes" id="UP000029228">
    <property type="component" value="Unassembled WGS sequence"/>
</dbReference>
<evidence type="ECO:0000256" key="6">
    <source>
        <dbReference type="SAM" id="Phobius"/>
    </source>
</evidence>
<dbReference type="STRING" id="990268.JCM19235_1413"/>
<evidence type="ECO:0000313" key="8">
    <source>
        <dbReference type="EMBL" id="GAL21591.1"/>
    </source>
</evidence>
<dbReference type="SMART" id="SM00283">
    <property type="entry name" value="MA"/>
    <property type="match status" value="1"/>
</dbReference>
<evidence type="ECO:0000256" key="1">
    <source>
        <dbReference type="ARBA" id="ARBA00004370"/>
    </source>
</evidence>
<protein>
    <submittedName>
        <fullName evidence="8">Methyl-accepting chemotaxis protein</fullName>
    </submittedName>
</protein>
<evidence type="ECO:0000259" key="7">
    <source>
        <dbReference type="PROSITE" id="PS50111"/>
    </source>
</evidence>
<dbReference type="FunFam" id="1.10.287.950:FF:000001">
    <property type="entry name" value="Methyl-accepting chemotaxis sensory transducer"/>
    <property type="match status" value="1"/>
</dbReference>
<accession>A0A090S217</accession>
<keyword evidence="6" id="KW-0812">Transmembrane</keyword>
<evidence type="ECO:0000256" key="2">
    <source>
        <dbReference type="ARBA" id="ARBA00023224"/>
    </source>
</evidence>
<dbReference type="InterPro" id="IPR004089">
    <property type="entry name" value="MCPsignal_dom"/>
</dbReference>
<dbReference type="SUPFAM" id="SSF58104">
    <property type="entry name" value="Methyl-accepting chemotaxis protein (MCP) signaling domain"/>
    <property type="match status" value="1"/>
</dbReference>